<organism evidence="6 7">
    <name type="scientific">Ideonella azotifigens</name>
    <dbReference type="NCBI Taxonomy" id="513160"/>
    <lineage>
        <taxon>Bacteria</taxon>
        <taxon>Pseudomonadati</taxon>
        <taxon>Pseudomonadota</taxon>
        <taxon>Betaproteobacteria</taxon>
        <taxon>Burkholderiales</taxon>
        <taxon>Sphaerotilaceae</taxon>
        <taxon>Ideonella</taxon>
    </lineage>
</organism>
<dbReference type="InterPro" id="IPR000847">
    <property type="entry name" value="LysR_HTH_N"/>
</dbReference>
<evidence type="ECO:0000256" key="3">
    <source>
        <dbReference type="ARBA" id="ARBA00023125"/>
    </source>
</evidence>
<dbReference type="Pfam" id="PF00126">
    <property type="entry name" value="HTH_1"/>
    <property type="match status" value="1"/>
</dbReference>
<dbReference type="PROSITE" id="PS50931">
    <property type="entry name" value="HTH_LYSR"/>
    <property type="match status" value="1"/>
</dbReference>
<dbReference type="SUPFAM" id="SSF53850">
    <property type="entry name" value="Periplasmic binding protein-like II"/>
    <property type="match status" value="1"/>
</dbReference>
<dbReference type="Proteomes" id="UP001500279">
    <property type="component" value="Unassembled WGS sequence"/>
</dbReference>
<keyword evidence="7" id="KW-1185">Reference proteome</keyword>
<feature type="domain" description="HTH lysR-type" evidence="5">
    <location>
        <begin position="5"/>
        <end position="62"/>
    </location>
</feature>
<dbReference type="InterPro" id="IPR005119">
    <property type="entry name" value="LysR_subst-bd"/>
</dbReference>
<reference evidence="7" key="1">
    <citation type="journal article" date="2019" name="Int. J. Syst. Evol. Microbiol.">
        <title>The Global Catalogue of Microorganisms (GCM) 10K type strain sequencing project: providing services to taxonomists for standard genome sequencing and annotation.</title>
        <authorList>
            <consortium name="The Broad Institute Genomics Platform"/>
            <consortium name="The Broad Institute Genome Sequencing Center for Infectious Disease"/>
            <person name="Wu L."/>
            <person name="Ma J."/>
        </authorList>
    </citation>
    <scope>NUCLEOTIDE SEQUENCE [LARGE SCALE GENOMIC DNA]</scope>
    <source>
        <strain evidence="7">JCM 15503</strain>
    </source>
</reference>
<keyword evidence="4" id="KW-0804">Transcription</keyword>
<dbReference type="PRINTS" id="PR00039">
    <property type="entry name" value="HTHLYSR"/>
</dbReference>
<evidence type="ECO:0000256" key="4">
    <source>
        <dbReference type="ARBA" id="ARBA00023163"/>
    </source>
</evidence>
<evidence type="ECO:0000313" key="7">
    <source>
        <dbReference type="Proteomes" id="UP001500279"/>
    </source>
</evidence>
<sequence>MDARIELRHLRYFLAVAEELHFGRAAHRLHIAQPALSQQIRQLEGLMHVPLFTRTSRAVALTEAGRSFRPRASELLARLSSDLDEAQRVARGESGRIDLAFISSASGMLSAMLRCFIAQRPGVQVQLHEGFTAEVMEQLARGTADLGIVRDAEAREGIALTTLLEEPFMAVLSTDHPLAAAASVTAAELALSPLVLFPYAAGSLAHARNLQPFQEAGLEPEIRFRGSQWRTICQLVAQGLGVTVAPASAVEPLPAGARAIPLGATEARSAIQIAHRVDDDNGLVRAFKALATGTAGPVT</sequence>
<dbReference type="Gene3D" id="1.10.10.10">
    <property type="entry name" value="Winged helix-like DNA-binding domain superfamily/Winged helix DNA-binding domain"/>
    <property type="match status" value="1"/>
</dbReference>
<dbReference type="PANTHER" id="PTHR30346:SF28">
    <property type="entry name" value="HTH-TYPE TRANSCRIPTIONAL REGULATOR CYNR"/>
    <property type="match status" value="1"/>
</dbReference>
<accession>A0ABP3V2W1</accession>
<protein>
    <submittedName>
        <fullName evidence="6">LysR family transcriptional regulator</fullName>
    </submittedName>
</protein>
<dbReference type="SUPFAM" id="SSF46785">
    <property type="entry name" value="Winged helix' DNA-binding domain"/>
    <property type="match status" value="1"/>
</dbReference>
<evidence type="ECO:0000259" key="5">
    <source>
        <dbReference type="PROSITE" id="PS50931"/>
    </source>
</evidence>
<comment type="caution">
    <text evidence="6">The sequence shown here is derived from an EMBL/GenBank/DDBJ whole genome shotgun (WGS) entry which is preliminary data.</text>
</comment>
<keyword evidence="2" id="KW-0805">Transcription regulation</keyword>
<dbReference type="CDD" id="cd08414">
    <property type="entry name" value="PBP2_LTTR_aromatics_like"/>
    <property type="match status" value="1"/>
</dbReference>
<evidence type="ECO:0000256" key="1">
    <source>
        <dbReference type="ARBA" id="ARBA00009437"/>
    </source>
</evidence>
<proteinExistence type="inferred from homology"/>
<dbReference type="Pfam" id="PF03466">
    <property type="entry name" value="LysR_substrate"/>
    <property type="match status" value="1"/>
</dbReference>
<gene>
    <name evidence="6" type="ORF">GCM10009107_11950</name>
</gene>
<dbReference type="InterPro" id="IPR036390">
    <property type="entry name" value="WH_DNA-bd_sf"/>
</dbReference>
<name>A0ABP3V2W1_9BURK</name>
<evidence type="ECO:0000313" key="6">
    <source>
        <dbReference type="EMBL" id="GAA0745507.1"/>
    </source>
</evidence>
<evidence type="ECO:0000256" key="2">
    <source>
        <dbReference type="ARBA" id="ARBA00023015"/>
    </source>
</evidence>
<keyword evidence="3" id="KW-0238">DNA-binding</keyword>
<dbReference type="EMBL" id="BAAAEW010000006">
    <property type="protein sequence ID" value="GAA0745507.1"/>
    <property type="molecule type" value="Genomic_DNA"/>
</dbReference>
<comment type="similarity">
    <text evidence="1">Belongs to the LysR transcriptional regulatory family.</text>
</comment>
<dbReference type="InterPro" id="IPR036388">
    <property type="entry name" value="WH-like_DNA-bd_sf"/>
</dbReference>
<dbReference type="RefSeq" id="WP_141286579.1">
    <property type="nucleotide sequence ID" value="NZ_BAAAEW010000006.1"/>
</dbReference>
<dbReference type="Gene3D" id="3.40.190.10">
    <property type="entry name" value="Periplasmic binding protein-like II"/>
    <property type="match status" value="2"/>
</dbReference>
<dbReference type="PANTHER" id="PTHR30346">
    <property type="entry name" value="TRANSCRIPTIONAL DUAL REGULATOR HCAR-RELATED"/>
    <property type="match status" value="1"/>
</dbReference>